<name>A0ABP7HSH9_9PSEU</name>
<protein>
    <submittedName>
        <fullName evidence="1">Uncharacterized protein</fullName>
    </submittedName>
</protein>
<sequence length="228" mass="25432">MFGRFKRNRAAQRRPVSTAGVPRWPLEVWRRQDLAPDSPEYAAVCLTPAFPEHDEPRMLDDATLRRIVAVRSAAEMDRLAGELSADERYAGLDTVYGWLVRAYLGTDRELEVIEEGLRSCPRKYGVLDLAGTAMLRRGRAADALYYWAQSVTNAESAGEADDATAYDFLIVAARAMAEPAAVLAFGVRAETQYIALDDEHTDLVSRVFRRPTDPMRVVVRGLAERVLG</sequence>
<dbReference type="Proteomes" id="UP001501624">
    <property type="component" value="Unassembled WGS sequence"/>
</dbReference>
<evidence type="ECO:0000313" key="1">
    <source>
        <dbReference type="EMBL" id="GAA3800183.1"/>
    </source>
</evidence>
<gene>
    <name evidence="1" type="ORF">GCM10022380_16920</name>
</gene>
<dbReference type="EMBL" id="BAABCM010000001">
    <property type="protein sequence ID" value="GAA3800183.1"/>
    <property type="molecule type" value="Genomic_DNA"/>
</dbReference>
<organism evidence="1 2">
    <name type="scientific">Amycolatopsis tucumanensis</name>
    <dbReference type="NCBI Taxonomy" id="401106"/>
    <lineage>
        <taxon>Bacteria</taxon>
        <taxon>Bacillati</taxon>
        <taxon>Actinomycetota</taxon>
        <taxon>Actinomycetes</taxon>
        <taxon>Pseudonocardiales</taxon>
        <taxon>Pseudonocardiaceae</taxon>
        <taxon>Amycolatopsis</taxon>
    </lineage>
</organism>
<evidence type="ECO:0000313" key="2">
    <source>
        <dbReference type="Proteomes" id="UP001501624"/>
    </source>
</evidence>
<reference evidence="2" key="1">
    <citation type="journal article" date="2019" name="Int. J. Syst. Evol. Microbiol.">
        <title>The Global Catalogue of Microorganisms (GCM) 10K type strain sequencing project: providing services to taxonomists for standard genome sequencing and annotation.</title>
        <authorList>
            <consortium name="The Broad Institute Genomics Platform"/>
            <consortium name="The Broad Institute Genome Sequencing Center for Infectious Disease"/>
            <person name="Wu L."/>
            <person name="Ma J."/>
        </authorList>
    </citation>
    <scope>NUCLEOTIDE SEQUENCE [LARGE SCALE GENOMIC DNA]</scope>
    <source>
        <strain evidence="2">JCM 17017</strain>
    </source>
</reference>
<keyword evidence="2" id="KW-1185">Reference proteome</keyword>
<proteinExistence type="predicted"/>
<comment type="caution">
    <text evidence="1">The sequence shown here is derived from an EMBL/GenBank/DDBJ whole genome shotgun (WGS) entry which is preliminary data.</text>
</comment>
<dbReference type="RefSeq" id="WP_237335048.1">
    <property type="nucleotide sequence ID" value="NZ_BAABCM010000001.1"/>
</dbReference>
<accession>A0ABP7HSH9</accession>